<dbReference type="FunFam" id="4.10.280.10:FF:000015">
    <property type="entry name" value="T-cell acute lymphocytic leukemia 1"/>
    <property type="match status" value="1"/>
</dbReference>
<feature type="compositionally biased region" description="Polar residues" evidence="4">
    <location>
        <begin position="63"/>
        <end position="74"/>
    </location>
</feature>
<gene>
    <name evidence="6" type="ORF">CLUMA_CG007012</name>
</gene>
<keyword evidence="7" id="KW-1185">Reference proteome</keyword>
<proteinExistence type="predicted"/>
<keyword evidence="2" id="KW-0238">DNA-binding</keyword>
<dbReference type="GO" id="GO:0046983">
    <property type="term" value="F:protein dimerization activity"/>
    <property type="evidence" value="ECO:0007669"/>
    <property type="project" value="InterPro"/>
</dbReference>
<sequence length="348" mass="39144">MSSEDIKTFKEKKSKSSSSSSTNSEREIFDDARKINNGKVMGESEDENMSGFESDSEDENHHNGNGLQVNSNQMTSNFPPSPSSNSLNNSLLTVPNSTPYGTVRTGGVVVKKMFTNTRERWRQQNVSGAFAELRRIVPTHPVDKKLSKNEILRAAIKYIRLLTNVLEWQKQQEENSENIITNGAARTESQISCVNYIISKKYDITNPIDKLNHNRNLLMIAPSPNPFSSFSGSQMLPKLIPPKLASSPFFQNCKTSFIKSEFVDHKNLNVTTNIFGHLLKGASSCARGFNTSSEIYQQNILNFSMRFKSEIKVENLEPKPEESEPNKVSKRKSSPKNGQETPTKKKRN</sequence>
<dbReference type="InterPro" id="IPR036638">
    <property type="entry name" value="HLH_DNA-bd_sf"/>
</dbReference>
<feature type="region of interest" description="Disordered" evidence="4">
    <location>
        <begin position="314"/>
        <end position="348"/>
    </location>
</feature>
<reference evidence="6 7" key="1">
    <citation type="submission" date="2015-04" db="EMBL/GenBank/DDBJ databases">
        <authorList>
            <person name="Syromyatnikov M.Y."/>
            <person name="Popov V.N."/>
        </authorList>
    </citation>
    <scope>NUCLEOTIDE SEQUENCE [LARGE SCALE GENOMIC DNA]</scope>
</reference>
<keyword evidence="3" id="KW-0804">Transcription</keyword>
<name>A0A1J1I1L1_9DIPT</name>
<feature type="compositionally biased region" description="Basic and acidic residues" evidence="4">
    <location>
        <begin position="1"/>
        <end position="11"/>
    </location>
</feature>
<dbReference type="InterPro" id="IPR040238">
    <property type="entry name" value="TAL-like"/>
</dbReference>
<evidence type="ECO:0000256" key="4">
    <source>
        <dbReference type="SAM" id="MobiDB-lite"/>
    </source>
</evidence>
<dbReference type="CDD" id="cd19708">
    <property type="entry name" value="bHLH_TS_dHLH3B_like"/>
    <property type="match status" value="1"/>
</dbReference>
<dbReference type="PANTHER" id="PTHR13864">
    <property type="entry name" value="T-CELL ACUTE LYMPHOCYTIC LEUKEMIA/STEM CELL LEUKEMIA-RELATED"/>
    <property type="match status" value="1"/>
</dbReference>
<dbReference type="SUPFAM" id="SSF47459">
    <property type="entry name" value="HLH, helix-loop-helix DNA-binding domain"/>
    <property type="match status" value="1"/>
</dbReference>
<dbReference type="Gene3D" id="4.10.280.10">
    <property type="entry name" value="Helix-loop-helix DNA-binding domain"/>
    <property type="match status" value="1"/>
</dbReference>
<feature type="region of interest" description="Disordered" evidence="4">
    <location>
        <begin position="1"/>
        <end position="91"/>
    </location>
</feature>
<dbReference type="PANTHER" id="PTHR13864:SF15">
    <property type="entry name" value="T-CELL ACUTE LYMPHOCYTIC LEUKEMIA PROTEIN 1 HOMOLOG-RELATED"/>
    <property type="match status" value="1"/>
</dbReference>
<evidence type="ECO:0000259" key="5">
    <source>
        <dbReference type="PROSITE" id="PS50888"/>
    </source>
</evidence>
<feature type="domain" description="BHLH" evidence="5">
    <location>
        <begin position="110"/>
        <end position="162"/>
    </location>
</feature>
<dbReference type="InterPro" id="IPR011598">
    <property type="entry name" value="bHLH_dom"/>
</dbReference>
<evidence type="ECO:0000313" key="7">
    <source>
        <dbReference type="Proteomes" id="UP000183832"/>
    </source>
</evidence>
<feature type="compositionally biased region" description="Low complexity" evidence="4">
    <location>
        <begin position="75"/>
        <end position="91"/>
    </location>
</feature>
<protein>
    <submittedName>
        <fullName evidence="6">CLUMA_CG007012, isoform A</fullName>
    </submittedName>
</protein>
<dbReference type="AlphaFoldDB" id="A0A1J1I1L1"/>
<keyword evidence="1" id="KW-0805">Transcription regulation</keyword>
<feature type="compositionally biased region" description="Acidic residues" evidence="4">
    <location>
        <begin position="43"/>
        <end position="58"/>
    </location>
</feature>
<dbReference type="OrthoDB" id="7791526at2759"/>
<dbReference type="SMART" id="SM00353">
    <property type="entry name" value="HLH"/>
    <property type="match status" value="1"/>
</dbReference>
<dbReference type="GO" id="GO:0000978">
    <property type="term" value="F:RNA polymerase II cis-regulatory region sequence-specific DNA binding"/>
    <property type="evidence" value="ECO:0007669"/>
    <property type="project" value="TreeGrafter"/>
</dbReference>
<evidence type="ECO:0000313" key="6">
    <source>
        <dbReference type="EMBL" id="CRK93476.1"/>
    </source>
</evidence>
<accession>A0A1J1I1L1</accession>
<dbReference type="Proteomes" id="UP000183832">
    <property type="component" value="Unassembled WGS sequence"/>
</dbReference>
<feature type="compositionally biased region" description="Basic and acidic residues" evidence="4">
    <location>
        <begin position="24"/>
        <end position="34"/>
    </location>
</feature>
<organism evidence="6 7">
    <name type="scientific">Clunio marinus</name>
    <dbReference type="NCBI Taxonomy" id="568069"/>
    <lineage>
        <taxon>Eukaryota</taxon>
        <taxon>Metazoa</taxon>
        <taxon>Ecdysozoa</taxon>
        <taxon>Arthropoda</taxon>
        <taxon>Hexapoda</taxon>
        <taxon>Insecta</taxon>
        <taxon>Pterygota</taxon>
        <taxon>Neoptera</taxon>
        <taxon>Endopterygota</taxon>
        <taxon>Diptera</taxon>
        <taxon>Nematocera</taxon>
        <taxon>Chironomoidea</taxon>
        <taxon>Chironomidae</taxon>
        <taxon>Clunio</taxon>
    </lineage>
</organism>
<dbReference type="PROSITE" id="PS50888">
    <property type="entry name" value="BHLH"/>
    <property type="match status" value="1"/>
</dbReference>
<dbReference type="STRING" id="568069.A0A1J1I1L1"/>
<dbReference type="GO" id="GO:0000981">
    <property type="term" value="F:DNA-binding transcription factor activity, RNA polymerase II-specific"/>
    <property type="evidence" value="ECO:0007669"/>
    <property type="project" value="InterPro"/>
</dbReference>
<feature type="compositionally biased region" description="Basic and acidic residues" evidence="4">
    <location>
        <begin position="314"/>
        <end position="327"/>
    </location>
</feature>
<evidence type="ECO:0000256" key="3">
    <source>
        <dbReference type="ARBA" id="ARBA00023163"/>
    </source>
</evidence>
<evidence type="ECO:0000256" key="2">
    <source>
        <dbReference type="ARBA" id="ARBA00023125"/>
    </source>
</evidence>
<dbReference type="Pfam" id="PF00010">
    <property type="entry name" value="HLH"/>
    <property type="match status" value="1"/>
</dbReference>
<dbReference type="EMBL" id="CVRI01000037">
    <property type="protein sequence ID" value="CRK93476.1"/>
    <property type="molecule type" value="Genomic_DNA"/>
</dbReference>
<evidence type="ECO:0000256" key="1">
    <source>
        <dbReference type="ARBA" id="ARBA00023015"/>
    </source>
</evidence>